<dbReference type="Proteomes" id="UP001159427">
    <property type="component" value="Unassembled WGS sequence"/>
</dbReference>
<accession>A0ABN8PE29</accession>
<sequence length="115" mass="12991">MAARLITNTPRFCHITPVLCQLHWLPVGVGIKFNMILITSKAIHGLVPYYIQSLIEVKEKSSYNLRSNDELLLAPPKFKSEKTLGERAFQVAAPTLWNKLPSALRMETSLQPFKA</sequence>
<comment type="caution">
    <text evidence="1">The sequence shown here is derived from an EMBL/GenBank/DDBJ whole genome shotgun (WGS) entry which is preliminary data.</text>
</comment>
<name>A0ABN8PE29_9CNID</name>
<protein>
    <submittedName>
        <fullName evidence="1">Uncharacterized protein</fullName>
    </submittedName>
</protein>
<evidence type="ECO:0000313" key="2">
    <source>
        <dbReference type="Proteomes" id="UP001159427"/>
    </source>
</evidence>
<evidence type="ECO:0000313" key="1">
    <source>
        <dbReference type="EMBL" id="CAH3141910.1"/>
    </source>
</evidence>
<reference evidence="1 2" key="1">
    <citation type="submission" date="2022-05" db="EMBL/GenBank/DDBJ databases">
        <authorList>
            <consortium name="Genoscope - CEA"/>
            <person name="William W."/>
        </authorList>
    </citation>
    <scope>NUCLEOTIDE SEQUENCE [LARGE SCALE GENOMIC DNA]</scope>
</reference>
<feature type="non-terminal residue" evidence="1">
    <location>
        <position position="115"/>
    </location>
</feature>
<organism evidence="1 2">
    <name type="scientific">Porites evermanni</name>
    <dbReference type="NCBI Taxonomy" id="104178"/>
    <lineage>
        <taxon>Eukaryota</taxon>
        <taxon>Metazoa</taxon>
        <taxon>Cnidaria</taxon>
        <taxon>Anthozoa</taxon>
        <taxon>Hexacorallia</taxon>
        <taxon>Scleractinia</taxon>
        <taxon>Fungiina</taxon>
        <taxon>Poritidae</taxon>
        <taxon>Porites</taxon>
    </lineage>
</organism>
<gene>
    <name evidence="1" type="ORF">PEVE_00042325</name>
</gene>
<dbReference type="EMBL" id="CALNXI010000827">
    <property type="protein sequence ID" value="CAH3141910.1"/>
    <property type="molecule type" value="Genomic_DNA"/>
</dbReference>
<proteinExistence type="predicted"/>
<keyword evidence="2" id="KW-1185">Reference proteome</keyword>